<dbReference type="InterPro" id="IPR023214">
    <property type="entry name" value="HAD_sf"/>
</dbReference>
<dbReference type="NCBIfam" id="TIGR01549">
    <property type="entry name" value="HAD-SF-IA-v1"/>
    <property type="match status" value="1"/>
</dbReference>
<gene>
    <name evidence="1" type="ORF">L2737_09340</name>
</gene>
<keyword evidence="1" id="KW-0378">Hydrolase</keyword>
<dbReference type="InterPro" id="IPR036412">
    <property type="entry name" value="HAD-like_sf"/>
</dbReference>
<dbReference type="Gene3D" id="1.10.260.80">
    <property type="match status" value="1"/>
</dbReference>
<dbReference type="NCBIfam" id="TIGR01509">
    <property type="entry name" value="HAD-SF-IA-v3"/>
    <property type="match status" value="1"/>
</dbReference>
<dbReference type="PANTHER" id="PTHR43885">
    <property type="entry name" value="HALOACID DEHALOGENASE-LIKE HYDROLASE"/>
    <property type="match status" value="1"/>
</dbReference>
<dbReference type="InterPro" id="IPR041492">
    <property type="entry name" value="HAD_2"/>
</dbReference>
<dbReference type="Gene3D" id="3.40.50.1000">
    <property type="entry name" value="HAD superfamily/HAD-like"/>
    <property type="match status" value="1"/>
</dbReference>
<dbReference type="InterPro" id="IPR006439">
    <property type="entry name" value="HAD-SF_hydro_IA"/>
</dbReference>
<proteinExistence type="predicted"/>
<dbReference type="PANTHER" id="PTHR43885:SF1">
    <property type="entry name" value="SUPERFAMILY HYDROLASE, PUTATIVE (AFU_ORTHOLOGUE AFUA_4G13290)-RELATED"/>
    <property type="match status" value="1"/>
</dbReference>
<reference evidence="1 2" key="1">
    <citation type="submission" date="2022-01" db="EMBL/GenBank/DDBJ databases">
        <title>Whole genome-based taxonomy of the Shewanellaceae.</title>
        <authorList>
            <person name="Martin-Rodriguez A.J."/>
        </authorList>
    </citation>
    <scope>NUCLEOTIDE SEQUENCE [LARGE SCALE GENOMIC DNA]</scope>
    <source>
        <strain evidence="1 2">DSM 24955</strain>
    </source>
</reference>
<dbReference type="Pfam" id="PF13419">
    <property type="entry name" value="HAD_2"/>
    <property type="match status" value="1"/>
</dbReference>
<dbReference type="SUPFAM" id="SSF56784">
    <property type="entry name" value="HAD-like"/>
    <property type="match status" value="1"/>
</dbReference>
<dbReference type="SFLD" id="SFLDG01129">
    <property type="entry name" value="C1.5:_HAD__Beta-PGM__Phosphata"/>
    <property type="match status" value="1"/>
</dbReference>
<organism evidence="1 2">
    <name type="scientific">Shewanella electrodiphila</name>
    <dbReference type="NCBI Taxonomy" id="934143"/>
    <lineage>
        <taxon>Bacteria</taxon>
        <taxon>Pseudomonadati</taxon>
        <taxon>Pseudomonadota</taxon>
        <taxon>Gammaproteobacteria</taxon>
        <taxon>Alteromonadales</taxon>
        <taxon>Shewanellaceae</taxon>
        <taxon>Shewanella</taxon>
    </lineage>
</organism>
<dbReference type="EMBL" id="JAKIKU010000004">
    <property type="protein sequence ID" value="MCL1045530.1"/>
    <property type="molecule type" value="Genomic_DNA"/>
</dbReference>
<accession>A0ABT0KQ94</accession>
<dbReference type="Proteomes" id="UP001202134">
    <property type="component" value="Unassembled WGS sequence"/>
</dbReference>
<comment type="caution">
    <text evidence="1">The sequence shown here is derived from an EMBL/GenBank/DDBJ whole genome shotgun (WGS) entry which is preliminary data.</text>
</comment>
<sequence length="199" mass="22100">MKTMTHIKGVIFDLDGTLVESELDFGKIKQQLNCPFDTDVLDFIEDMPSLDAQQQAHQIIIEHEALDAMNAKALPHMHALLASLQQLSLPTAIVTRNSKTATATKLSQNNIAMELVLTRECYPAKPAPDALLAIAKMWDIEPASLIYVGDYLYDIQAAKNAGMVSVFINHNKQPDYQSQADFIVNDLLQLQHAILASNR</sequence>
<dbReference type="RefSeq" id="WP_248955546.1">
    <property type="nucleotide sequence ID" value="NZ_JAKIKU010000004.1"/>
</dbReference>
<evidence type="ECO:0000313" key="2">
    <source>
        <dbReference type="Proteomes" id="UP001202134"/>
    </source>
</evidence>
<keyword evidence="2" id="KW-1185">Reference proteome</keyword>
<dbReference type="GO" id="GO:0016787">
    <property type="term" value="F:hydrolase activity"/>
    <property type="evidence" value="ECO:0007669"/>
    <property type="project" value="UniProtKB-KW"/>
</dbReference>
<dbReference type="SFLD" id="SFLDS00003">
    <property type="entry name" value="Haloacid_Dehalogenase"/>
    <property type="match status" value="1"/>
</dbReference>
<protein>
    <submittedName>
        <fullName evidence="1">HAD family hydrolase</fullName>
    </submittedName>
</protein>
<evidence type="ECO:0000313" key="1">
    <source>
        <dbReference type="EMBL" id="MCL1045530.1"/>
    </source>
</evidence>
<name>A0ABT0KQ94_9GAMM</name>